<sequence>WIQGLEIAARFAGVPMKEIQQVLDWDEGMESDTEDEADDFRMTTDDFEYPIPLPRVSEVYKQATPVLNLMAKDPTNDKLSQQLMQFNEKIRVDNVKEKLHEHDWQIPVEWFITHYGLIREARSRLQANPEDNQAKREIMAEESLIDKEIQLKHFPTQWSISAADEAWKKQQTTKIVYPWPTKVLPDGSVIIGVKRNGSQGRQVCVEIEEAGRTVRYLKPAYKVGLRAVDEYAKEQGKYKNLAEEQSKWSKENRNDIAELLWVTSSVVKGDPPKRDPVAYCCVRLYSGKLDILTRSSLCKVWGDKDAKTAIKKVCDRDQILTPWEAREASYSN</sequence>
<dbReference type="OrthoDB" id="5042209at2759"/>
<organism evidence="1 2">
    <name type="scientific">Microdochium trichocladiopsis</name>
    <dbReference type="NCBI Taxonomy" id="1682393"/>
    <lineage>
        <taxon>Eukaryota</taxon>
        <taxon>Fungi</taxon>
        <taxon>Dikarya</taxon>
        <taxon>Ascomycota</taxon>
        <taxon>Pezizomycotina</taxon>
        <taxon>Sordariomycetes</taxon>
        <taxon>Xylariomycetidae</taxon>
        <taxon>Xylariales</taxon>
        <taxon>Microdochiaceae</taxon>
        <taxon>Microdochium</taxon>
    </lineage>
</organism>
<name>A0A9P9BGY3_9PEZI</name>
<dbReference type="RefSeq" id="XP_046006161.1">
    <property type="nucleotide sequence ID" value="XM_046148990.1"/>
</dbReference>
<dbReference type="Proteomes" id="UP000756346">
    <property type="component" value="Unassembled WGS sequence"/>
</dbReference>
<feature type="non-terminal residue" evidence="1">
    <location>
        <position position="332"/>
    </location>
</feature>
<proteinExistence type="predicted"/>
<feature type="non-terminal residue" evidence="1">
    <location>
        <position position="1"/>
    </location>
</feature>
<evidence type="ECO:0000313" key="1">
    <source>
        <dbReference type="EMBL" id="KAH7016537.1"/>
    </source>
</evidence>
<dbReference type="GeneID" id="70178536"/>
<reference evidence="1" key="1">
    <citation type="journal article" date="2021" name="Nat. Commun.">
        <title>Genetic determinants of endophytism in the Arabidopsis root mycobiome.</title>
        <authorList>
            <person name="Mesny F."/>
            <person name="Miyauchi S."/>
            <person name="Thiergart T."/>
            <person name="Pickel B."/>
            <person name="Atanasova L."/>
            <person name="Karlsson M."/>
            <person name="Huettel B."/>
            <person name="Barry K.W."/>
            <person name="Haridas S."/>
            <person name="Chen C."/>
            <person name="Bauer D."/>
            <person name="Andreopoulos W."/>
            <person name="Pangilinan J."/>
            <person name="LaButti K."/>
            <person name="Riley R."/>
            <person name="Lipzen A."/>
            <person name="Clum A."/>
            <person name="Drula E."/>
            <person name="Henrissat B."/>
            <person name="Kohler A."/>
            <person name="Grigoriev I.V."/>
            <person name="Martin F.M."/>
            <person name="Hacquard S."/>
        </authorList>
    </citation>
    <scope>NUCLEOTIDE SEQUENCE</scope>
    <source>
        <strain evidence="1">MPI-CAGE-CH-0230</strain>
    </source>
</reference>
<gene>
    <name evidence="1" type="ORF">B0I36DRAFT_217683</name>
</gene>
<dbReference type="EMBL" id="JAGTJQ010000012">
    <property type="protein sequence ID" value="KAH7016537.1"/>
    <property type="molecule type" value="Genomic_DNA"/>
</dbReference>
<accession>A0A9P9BGY3</accession>
<keyword evidence="2" id="KW-1185">Reference proteome</keyword>
<dbReference type="AlphaFoldDB" id="A0A9P9BGY3"/>
<comment type="caution">
    <text evidence="1">The sequence shown here is derived from an EMBL/GenBank/DDBJ whole genome shotgun (WGS) entry which is preliminary data.</text>
</comment>
<protein>
    <submittedName>
        <fullName evidence="1">Uncharacterized protein</fullName>
    </submittedName>
</protein>
<evidence type="ECO:0000313" key="2">
    <source>
        <dbReference type="Proteomes" id="UP000756346"/>
    </source>
</evidence>